<dbReference type="Pfam" id="PF13489">
    <property type="entry name" value="Methyltransf_23"/>
    <property type="match status" value="1"/>
</dbReference>
<accession>A0A165G438</accession>
<name>A0A165G438_9BASI</name>
<dbReference type="AlphaFoldDB" id="A0A165G438"/>
<dbReference type="InParanoid" id="A0A165G438"/>
<keyword evidence="1" id="KW-0489">Methyltransferase</keyword>
<evidence type="ECO:0000313" key="1">
    <source>
        <dbReference type="EMBL" id="KZT57574.1"/>
    </source>
</evidence>
<proteinExistence type="predicted"/>
<dbReference type="SUPFAM" id="SSF53335">
    <property type="entry name" value="S-adenosyl-L-methionine-dependent methyltransferases"/>
    <property type="match status" value="1"/>
</dbReference>
<dbReference type="PANTHER" id="PTHR43591:SF24">
    <property type="entry name" value="2-METHOXY-6-POLYPRENYL-1,4-BENZOQUINOL METHYLASE, MITOCHONDRIAL"/>
    <property type="match status" value="1"/>
</dbReference>
<dbReference type="STRING" id="1353952.A0A165G438"/>
<dbReference type="PANTHER" id="PTHR43591">
    <property type="entry name" value="METHYLTRANSFERASE"/>
    <property type="match status" value="1"/>
</dbReference>
<dbReference type="EMBL" id="KV423961">
    <property type="protein sequence ID" value="KZT57574.1"/>
    <property type="molecule type" value="Genomic_DNA"/>
</dbReference>
<organism evidence="1 2">
    <name type="scientific">Calocera cornea HHB12733</name>
    <dbReference type="NCBI Taxonomy" id="1353952"/>
    <lineage>
        <taxon>Eukaryota</taxon>
        <taxon>Fungi</taxon>
        <taxon>Dikarya</taxon>
        <taxon>Basidiomycota</taxon>
        <taxon>Agaricomycotina</taxon>
        <taxon>Dacrymycetes</taxon>
        <taxon>Dacrymycetales</taxon>
        <taxon>Dacrymycetaceae</taxon>
        <taxon>Calocera</taxon>
    </lineage>
</organism>
<protein>
    <submittedName>
        <fullName evidence="1">S-adenosyl-L-methionine-dependent methyltransferase</fullName>
    </submittedName>
</protein>
<dbReference type="InterPro" id="IPR029063">
    <property type="entry name" value="SAM-dependent_MTases_sf"/>
</dbReference>
<gene>
    <name evidence="1" type="ORF">CALCODRAFT_483035</name>
</gene>
<dbReference type="Gene3D" id="3.40.50.150">
    <property type="entry name" value="Vaccinia Virus protein VP39"/>
    <property type="match status" value="1"/>
</dbReference>
<keyword evidence="1" id="KW-0808">Transferase</keyword>
<dbReference type="GO" id="GO:0008168">
    <property type="term" value="F:methyltransferase activity"/>
    <property type="evidence" value="ECO:0007669"/>
    <property type="project" value="UniProtKB-KW"/>
</dbReference>
<reference evidence="1 2" key="1">
    <citation type="journal article" date="2016" name="Mol. Biol. Evol.">
        <title>Comparative Genomics of Early-Diverging Mushroom-Forming Fungi Provides Insights into the Origins of Lignocellulose Decay Capabilities.</title>
        <authorList>
            <person name="Nagy L.G."/>
            <person name="Riley R."/>
            <person name="Tritt A."/>
            <person name="Adam C."/>
            <person name="Daum C."/>
            <person name="Floudas D."/>
            <person name="Sun H."/>
            <person name="Yadav J.S."/>
            <person name="Pangilinan J."/>
            <person name="Larsson K.H."/>
            <person name="Matsuura K."/>
            <person name="Barry K."/>
            <person name="Labutti K."/>
            <person name="Kuo R."/>
            <person name="Ohm R.A."/>
            <person name="Bhattacharya S.S."/>
            <person name="Shirouzu T."/>
            <person name="Yoshinaga Y."/>
            <person name="Martin F.M."/>
            <person name="Grigoriev I.V."/>
            <person name="Hibbett D.S."/>
        </authorList>
    </citation>
    <scope>NUCLEOTIDE SEQUENCE [LARGE SCALE GENOMIC DNA]</scope>
    <source>
        <strain evidence="1 2">HHB12733</strain>
    </source>
</reference>
<dbReference type="OrthoDB" id="2013972at2759"/>
<sequence length="319" mass="35888">MSNPIYEQPAEGGSAESLSTIGSGEEAAWYMERHGRQFHRQELQHKMLKLVVGQNFVGPLPVILSNTPQRPVKRVLDVGSGTGRWVQEMAEMFPHVHFVGVDLVPAAPEEPPDNAQFELYDIEKDGVRNLTASMDVVHCRFAATFMQSRTALVTEIARVLRPGGMVMLGEMEYNITTASGRNLAAEAPDFFQWFETIRAAIRTRLGLSMDTPQRLPQLLHEKGFRSITTKAYNIPIGAWTGDPVGNRIGEMNRQVWLEFVNSTRPMLVDVRRSEQQVDRLVAGVRTLLEDLPQGVRLLSRYHTIWALRGQSRLANEQAL</sequence>
<evidence type="ECO:0000313" key="2">
    <source>
        <dbReference type="Proteomes" id="UP000076842"/>
    </source>
</evidence>
<dbReference type="Proteomes" id="UP000076842">
    <property type="component" value="Unassembled WGS sequence"/>
</dbReference>
<dbReference type="CDD" id="cd02440">
    <property type="entry name" value="AdoMet_MTases"/>
    <property type="match status" value="1"/>
</dbReference>
<dbReference type="GO" id="GO:0032259">
    <property type="term" value="P:methylation"/>
    <property type="evidence" value="ECO:0007669"/>
    <property type="project" value="UniProtKB-KW"/>
</dbReference>
<keyword evidence="2" id="KW-1185">Reference proteome</keyword>